<keyword evidence="3" id="KW-1185">Reference proteome</keyword>
<keyword evidence="1" id="KW-0812">Transmembrane</keyword>
<protein>
    <submittedName>
        <fullName evidence="2">Uncharacterized protein</fullName>
    </submittedName>
</protein>
<sequence>MALTLFGIFVFAYGLFAILRPNARWFGGFGDPYATTKRLKFTRIRGILSLILGALLIWAVILNRH</sequence>
<feature type="transmembrane region" description="Helical" evidence="1">
    <location>
        <begin position="41"/>
        <end position="62"/>
    </location>
</feature>
<organism evidence="2 3">
    <name type="scientific">Paenibacillus albilobatus</name>
    <dbReference type="NCBI Taxonomy" id="2716884"/>
    <lineage>
        <taxon>Bacteria</taxon>
        <taxon>Bacillati</taxon>
        <taxon>Bacillota</taxon>
        <taxon>Bacilli</taxon>
        <taxon>Bacillales</taxon>
        <taxon>Paenibacillaceae</taxon>
        <taxon>Paenibacillus</taxon>
    </lineage>
</organism>
<evidence type="ECO:0000256" key="1">
    <source>
        <dbReference type="SAM" id="Phobius"/>
    </source>
</evidence>
<gene>
    <name evidence="2" type="ORF">J2TS6_22040</name>
</gene>
<dbReference type="RefSeq" id="WP_160044352.1">
    <property type="nucleotide sequence ID" value="NZ_BORQ01000002.1"/>
</dbReference>
<reference evidence="2" key="1">
    <citation type="submission" date="2021-03" db="EMBL/GenBank/DDBJ databases">
        <title>Antimicrobial resistance genes in bacteria isolated from Japanese honey, and their potential for conferring macrolide and lincosamide resistance in the American foulbrood pathogen Paenibacillus larvae.</title>
        <authorList>
            <person name="Okamoto M."/>
            <person name="Kumagai M."/>
            <person name="Kanamori H."/>
            <person name="Takamatsu D."/>
        </authorList>
    </citation>
    <scope>NUCLEOTIDE SEQUENCE</scope>
    <source>
        <strain evidence="2">J2TS6</strain>
    </source>
</reference>
<dbReference type="EMBL" id="BORQ01000002">
    <property type="protein sequence ID" value="GIO31063.1"/>
    <property type="molecule type" value="Genomic_DNA"/>
</dbReference>
<evidence type="ECO:0000313" key="2">
    <source>
        <dbReference type="EMBL" id="GIO31063.1"/>
    </source>
</evidence>
<keyword evidence="1" id="KW-0472">Membrane</keyword>
<accession>A0A920CAM4</accession>
<keyword evidence="1" id="KW-1133">Transmembrane helix</keyword>
<proteinExistence type="predicted"/>
<comment type="caution">
    <text evidence="2">The sequence shown here is derived from an EMBL/GenBank/DDBJ whole genome shotgun (WGS) entry which is preliminary data.</text>
</comment>
<name>A0A920CAM4_9BACL</name>
<dbReference type="AlphaFoldDB" id="A0A920CAM4"/>
<dbReference type="Proteomes" id="UP000679779">
    <property type="component" value="Unassembled WGS sequence"/>
</dbReference>
<evidence type="ECO:0000313" key="3">
    <source>
        <dbReference type="Proteomes" id="UP000679779"/>
    </source>
</evidence>